<feature type="compositionally biased region" description="Basic and acidic residues" evidence="1">
    <location>
        <begin position="7"/>
        <end position="23"/>
    </location>
</feature>
<proteinExistence type="predicted"/>
<organism evidence="3 4">
    <name type="scientific">Prauserella halophila</name>
    <dbReference type="NCBI Taxonomy" id="185641"/>
    <lineage>
        <taxon>Bacteria</taxon>
        <taxon>Bacillati</taxon>
        <taxon>Actinomycetota</taxon>
        <taxon>Actinomycetes</taxon>
        <taxon>Pseudonocardiales</taxon>
        <taxon>Pseudonocardiaceae</taxon>
        <taxon>Prauserella</taxon>
    </lineage>
</organism>
<feature type="compositionally biased region" description="Low complexity" evidence="1">
    <location>
        <begin position="59"/>
        <end position="86"/>
    </location>
</feature>
<evidence type="ECO:0000256" key="1">
    <source>
        <dbReference type="SAM" id="MobiDB-lite"/>
    </source>
</evidence>
<dbReference type="Proteomes" id="UP001500653">
    <property type="component" value="Unassembled WGS sequence"/>
</dbReference>
<comment type="caution">
    <text evidence="3">The sequence shown here is derived from an EMBL/GenBank/DDBJ whole genome shotgun (WGS) entry which is preliminary data.</text>
</comment>
<keyword evidence="2" id="KW-0472">Membrane</keyword>
<keyword evidence="2" id="KW-0812">Transmembrane</keyword>
<keyword evidence="4" id="KW-1185">Reference proteome</keyword>
<dbReference type="EMBL" id="BAAALN010000006">
    <property type="protein sequence ID" value="GAA1240807.1"/>
    <property type="molecule type" value="Genomic_DNA"/>
</dbReference>
<protein>
    <recommendedName>
        <fullName evidence="5">DUF3515 domain-containing protein</fullName>
    </recommendedName>
</protein>
<feature type="region of interest" description="Disordered" evidence="1">
    <location>
        <begin position="1"/>
        <end position="86"/>
    </location>
</feature>
<evidence type="ECO:0000313" key="3">
    <source>
        <dbReference type="EMBL" id="GAA1240807.1"/>
    </source>
</evidence>
<dbReference type="InterPro" id="IPR021903">
    <property type="entry name" value="DUF3515"/>
</dbReference>
<evidence type="ECO:0000313" key="4">
    <source>
        <dbReference type="Proteomes" id="UP001500653"/>
    </source>
</evidence>
<reference evidence="3 4" key="1">
    <citation type="journal article" date="2019" name="Int. J. Syst. Evol. Microbiol.">
        <title>The Global Catalogue of Microorganisms (GCM) 10K type strain sequencing project: providing services to taxonomists for standard genome sequencing and annotation.</title>
        <authorList>
            <consortium name="The Broad Institute Genomics Platform"/>
            <consortium name="The Broad Institute Genome Sequencing Center for Infectious Disease"/>
            <person name="Wu L."/>
            <person name="Ma J."/>
        </authorList>
    </citation>
    <scope>NUCLEOTIDE SEQUENCE [LARGE SCALE GENOMIC DNA]</scope>
    <source>
        <strain evidence="3 4">JCM 13023</strain>
    </source>
</reference>
<evidence type="ECO:0000256" key="2">
    <source>
        <dbReference type="SAM" id="Phobius"/>
    </source>
</evidence>
<name>A0ABN1W9M7_9PSEU</name>
<accession>A0ABN1W9M7</accession>
<evidence type="ECO:0008006" key="5">
    <source>
        <dbReference type="Google" id="ProtNLM"/>
    </source>
</evidence>
<feature type="region of interest" description="Disordered" evidence="1">
    <location>
        <begin position="167"/>
        <end position="188"/>
    </location>
</feature>
<keyword evidence="2" id="KW-1133">Transmembrane helix</keyword>
<feature type="region of interest" description="Disordered" evidence="1">
    <location>
        <begin position="121"/>
        <end position="153"/>
    </location>
</feature>
<sequence length="275" mass="27499">MTDSSDTPDRPDRAGRAGPHDEESGPAGTPGTTETPATAETPPDTAPPNTDTDTDTDTTDNGTTDTGVPDTGASGTGTADTGAPDTGAPPRTLLVAAAVLAVALAAGVGAIGVFGGDAGPGTGSQAGSSSSTNPTGPAGPLPLVSIPAPESGSDACHRMLEAVPGQLTSSGEPLEQRELAEPAPPATAAWGRDNPVVLRCGLDRPSELTRTSSLRQINGVQWLHVPDETGPSATWYVVDRPVHLALTVPEGTGTGPLQRISDLAGETLEQVPPAF</sequence>
<dbReference type="Pfam" id="PF12028">
    <property type="entry name" value="DUF3515"/>
    <property type="match status" value="1"/>
</dbReference>
<gene>
    <name evidence="3" type="ORF">GCM10009676_27220</name>
</gene>
<feature type="compositionally biased region" description="Low complexity" evidence="1">
    <location>
        <begin position="25"/>
        <end position="51"/>
    </location>
</feature>
<feature type="transmembrane region" description="Helical" evidence="2">
    <location>
        <begin position="93"/>
        <end position="115"/>
    </location>
</feature>